<accession>A0A931CT42</accession>
<sequence>MRPDQIKDEISRLELSEKLLLVEDIWDAIAASNSEIPMPEWQKRELKKRYEDYKQGSLELHDWKSVHKGLRDKYK</sequence>
<comment type="caution">
    <text evidence="1">The sequence shown here is derived from an EMBL/GenBank/DDBJ whole genome shotgun (WGS) entry which is preliminary data.</text>
</comment>
<proteinExistence type="predicted"/>
<evidence type="ECO:0000313" key="1">
    <source>
        <dbReference type="EMBL" id="MBG0780218.1"/>
    </source>
</evidence>
<dbReference type="Pfam" id="PF09720">
    <property type="entry name" value="Unstab_antitox"/>
    <property type="match status" value="1"/>
</dbReference>
<organism evidence="1 2">
    <name type="scientific">Desulfotignum balticum</name>
    <dbReference type="NCBI Taxonomy" id="115781"/>
    <lineage>
        <taxon>Bacteria</taxon>
        <taxon>Pseudomonadati</taxon>
        <taxon>Thermodesulfobacteriota</taxon>
        <taxon>Desulfobacteria</taxon>
        <taxon>Desulfobacterales</taxon>
        <taxon>Desulfobacteraceae</taxon>
        <taxon>Desulfotignum</taxon>
    </lineage>
</organism>
<name>A0A931CT42_9BACT</name>
<evidence type="ECO:0000313" key="2">
    <source>
        <dbReference type="Proteomes" id="UP000706172"/>
    </source>
</evidence>
<dbReference type="InterPro" id="IPR013406">
    <property type="entry name" value="CHP02574_addiction_mod"/>
</dbReference>
<dbReference type="AlphaFoldDB" id="A0A931CT42"/>
<reference evidence="1" key="1">
    <citation type="submission" date="2020-07" db="EMBL/GenBank/DDBJ databases">
        <title>Severe corrosion of carbon steel in oil field produced water can be linked to methanogenic archaea containing a special type of NiFe hydrogenase.</title>
        <authorList>
            <person name="Lahme S."/>
            <person name="Mand J."/>
            <person name="Longwell J."/>
            <person name="Smith R."/>
            <person name="Enning D."/>
        </authorList>
    </citation>
    <scope>NUCLEOTIDE SEQUENCE</scope>
    <source>
        <strain evidence="1">MIC098Bin6</strain>
    </source>
</reference>
<gene>
    <name evidence="1" type="ORF">H0S81_09885</name>
</gene>
<dbReference type="NCBIfam" id="TIGR02574">
    <property type="entry name" value="stabl_TIGR02574"/>
    <property type="match status" value="1"/>
</dbReference>
<dbReference type="Proteomes" id="UP000706172">
    <property type="component" value="Unassembled WGS sequence"/>
</dbReference>
<protein>
    <submittedName>
        <fullName evidence="1">Addiction module protein</fullName>
    </submittedName>
</protein>
<dbReference type="EMBL" id="JACCQK010000626">
    <property type="protein sequence ID" value="MBG0780218.1"/>
    <property type="molecule type" value="Genomic_DNA"/>
</dbReference>